<feature type="transmembrane region" description="Helical" evidence="6">
    <location>
        <begin position="170"/>
        <end position="200"/>
    </location>
</feature>
<protein>
    <recommendedName>
        <fullName evidence="9">Amino acid permease/ SLC12A domain-containing protein</fullName>
    </recommendedName>
</protein>
<dbReference type="OrthoDB" id="4476201at2759"/>
<name>A0A4Y9XLI0_9AGAM</name>
<evidence type="ECO:0000256" key="1">
    <source>
        <dbReference type="ARBA" id="ARBA00004141"/>
    </source>
</evidence>
<dbReference type="InterPro" id="IPR002293">
    <property type="entry name" value="AA/rel_permease1"/>
</dbReference>
<dbReference type="PANTHER" id="PTHR45649:SF6">
    <property type="entry name" value="GABA-SPECIFIC PERMEASE"/>
    <property type="match status" value="1"/>
</dbReference>
<feature type="transmembrane region" description="Helical" evidence="6">
    <location>
        <begin position="136"/>
        <end position="158"/>
    </location>
</feature>
<feature type="transmembrane region" description="Helical" evidence="6">
    <location>
        <begin position="212"/>
        <end position="237"/>
    </location>
</feature>
<feature type="transmembrane region" description="Helical" evidence="6">
    <location>
        <begin position="364"/>
        <end position="387"/>
    </location>
</feature>
<feature type="non-terminal residue" evidence="7">
    <location>
        <position position="600"/>
    </location>
</feature>
<evidence type="ECO:0000313" key="8">
    <source>
        <dbReference type="Proteomes" id="UP000298327"/>
    </source>
</evidence>
<dbReference type="EMBL" id="SEOQ01001663">
    <property type="protein sequence ID" value="TFY50910.1"/>
    <property type="molecule type" value="Genomic_DNA"/>
</dbReference>
<feature type="transmembrane region" description="Helical" evidence="6">
    <location>
        <begin position="287"/>
        <end position="306"/>
    </location>
</feature>
<dbReference type="PANTHER" id="PTHR45649">
    <property type="entry name" value="AMINO-ACID PERMEASE BAT1"/>
    <property type="match status" value="1"/>
</dbReference>
<dbReference type="GO" id="GO:0022857">
    <property type="term" value="F:transmembrane transporter activity"/>
    <property type="evidence" value="ECO:0007669"/>
    <property type="project" value="InterPro"/>
</dbReference>
<evidence type="ECO:0000256" key="6">
    <source>
        <dbReference type="SAM" id="Phobius"/>
    </source>
</evidence>
<organism evidence="7 8">
    <name type="scientific">Dentipellis fragilis</name>
    <dbReference type="NCBI Taxonomy" id="205917"/>
    <lineage>
        <taxon>Eukaryota</taxon>
        <taxon>Fungi</taxon>
        <taxon>Dikarya</taxon>
        <taxon>Basidiomycota</taxon>
        <taxon>Agaricomycotina</taxon>
        <taxon>Agaricomycetes</taxon>
        <taxon>Russulales</taxon>
        <taxon>Hericiaceae</taxon>
        <taxon>Dentipellis</taxon>
    </lineage>
</organism>
<feature type="transmembrane region" description="Helical" evidence="6">
    <location>
        <begin position="421"/>
        <end position="439"/>
    </location>
</feature>
<keyword evidence="3 6" id="KW-0812">Transmembrane</keyword>
<gene>
    <name evidence="7" type="ORF">EVG20_g11262</name>
</gene>
<dbReference type="Pfam" id="PF13520">
    <property type="entry name" value="AA_permease_2"/>
    <property type="match status" value="1"/>
</dbReference>
<evidence type="ECO:0000256" key="3">
    <source>
        <dbReference type="ARBA" id="ARBA00022692"/>
    </source>
</evidence>
<keyword evidence="8" id="KW-1185">Reference proteome</keyword>
<evidence type="ECO:0000313" key="7">
    <source>
        <dbReference type="EMBL" id="TFY50910.1"/>
    </source>
</evidence>
<feature type="transmembrane region" description="Helical" evidence="6">
    <location>
        <begin position="518"/>
        <end position="540"/>
    </location>
</feature>
<dbReference type="Gene3D" id="1.20.1740.10">
    <property type="entry name" value="Amino acid/polyamine transporter I"/>
    <property type="match status" value="1"/>
</dbReference>
<feature type="transmembrane region" description="Helical" evidence="6">
    <location>
        <begin position="257"/>
        <end position="278"/>
    </location>
</feature>
<evidence type="ECO:0000256" key="4">
    <source>
        <dbReference type="ARBA" id="ARBA00022989"/>
    </source>
</evidence>
<dbReference type="GO" id="GO:0016020">
    <property type="term" value="C:membrane"/>
    <property type="evidence" value="ECO:0007669"/>
    <property type="project" value="UniProtKB-SubCell"/>
</dbReference>
<keyword evidence="5 6" id="KW-0472">Membrane</keyword>
<keyword evidence="2" id="KW-0813">Transport</keyword>
<sequence>MSAVLPLCDSRLGPSDNAHLFVSAHIFRWNNQLQGDQTGLVSNSFRSRFSHELHTHVSYRSLGLLSFRWRCPHSAETVPCYVKTARNHGIAFVLSCAPVPLTPTIIHAKMHNRDEELLATLGYKQELRREFSPWELFGISFSIIGVFPSMASVLLYAIPNGGPLAMVWGWAVSVVFLMFIGLAMAELGSAAPTSGGLYYWTHTFSSPRYKNIFAWIVGYCNSLGLISGAAAINWGFAVQLMAAVSIGNDMTLTPTTAQTFGVFIAVSVLQGIICSAAAKYIARLQTLYIVVNVAICVIIFVGLPAATPQEFKNSAKVAFGDFENFNGWPDGFAFIFSFLSPLWTIAAFDPCVHISEEASNAATAVPWAILSTVVVSGVLGWAVNIALAFNMGTDLASIIDSPIGQPMATILFNGFGKRGTLGIWSLVVIAQFMMGTGAVSSRASRFLVSADSETRMMQITVGARQVFAFSRDGGLPFSRFLRRVSPHTHTPLYAVWAMVLVAILLGLLAFAGPNAISAIFSLGVVAQYTAYTIPIAARYLGKNDFKKGPFHLGIFSLPVAVIAVAFMSFMIIIFTFPTMPNPTTEDMNYTVVVSGGVMIL</sequence>
<dbReference type="Proteomes" id="UP000298327">
    <property type="component" value="Unassembled WGS sequence"/>
</dbReference>
<dbReference type="AlphaFoldDB" id="A0A4Y9XLI0"/>
<evidence type="ECO:0008006" key="9">
    <source>
        <dbReference type="Google" id="ProtNLM"/>
    </source>
</evidence>
<comment type="caution">
    <text evidence="7">The sequence shown here is derived from an EMBL/GenBank/DDBJ whole genome shotgun (WGS) entry which is preliminary data.</text>
</comment>
<comment type="subcellular location">
    <subcellularLocation>
        <location evidence="1">Membrane</location>
        <topology evidence="1">Multi-pass membrane protein</topology>
    </subcellularLocation>
</comment>
<proteinExistence type="predicted"/>
<feature type="transmembrane region" description="Helical" evidence="6">
    <location>
        <begin position="332"/>
        <end position="352"/>
    </location>
</feature>
<dbReference type="STRING" id="205917.A0A4Y9XLI0"/>
<keyword evidence="4 6" id="KW-1133">Transmembrane helix</keyword>
<evidence type="ECO:0000256" key="5">
    <source>
        <dbReference type="ARBA" id="ARBA00023136"/>
    </source>
</evidence>
<accession>A0A4Y9XLI0</accession>
<feature type="transmembrane region" description="Helical" evidence="6">
    <location>
        <begin position="492"/>
        <end position="512"/>
    </location>
</feature>
<evidence type="ECO:0000256" key="2">
    <source>
        <dbReference type="ARBA" id="ARBA00022448"/>
    </source>
</evidence>
<feature type="transmembrane region" description="Helical" evidence="6">
    <location>
        <begin position="552"/>
        <end position="576"/>
    </location>
</feature>
<reference evidence="7 8" key="1">
    <citation type="submission" date="2019-02" db="EMBL/GenBank/DDBJ databases">
        <title>Genome sequencing of the rare red list fungi Dentipellis fragilis.</title>
        <authorList>
            <person name="Buettner E."/>
            <person name="Kellner H."/>
        </authorList>
    </citation>
    <scope>NUCLEOTIDE SEQUENCE [LARGE SCALE GENOMIC DNA]</scope>
    <source>
        <strain evidence="7 8">DSM 105465</strain>
    </source>
</reference>